<evidence type="ECO:0000313" key="12">
    <source>
        <dbReference type="EMBL" id="EDO29202.1"/>
    </source>
</evidence>
<organism evidence="12 13">
    <name type="scientific">Nematostella vectensis</name>
    <name type="common">Starlet sea anemone</name>
    <dbReference type="NCBI Taxonomy" id="45351"/>
    <lineage>
        <taxon>Eukaryota</taxon>
        <taxon>Metazoa</taxon>
        <taxon>Cnidaria</taxon>
        <taxon>Anthozoa</taxon>
        <taxon>Hexacorallia</taxon>
        <taxon>Actiniaria</taxon>
        <taxon>Edwardsiidae</taxon>
        <taxon>Nematostella</taxon>
    </lineage>
</organism>
<keyword evidence="4 10" id="KW-0812">Transmembrane</keyword>
<evidence type="ECO:0000256" key="9">
    <source>
        <dbReference type="ARBA" id="ARBA00023180"/>
    </source>
</evidence>
<keyword evidence="6" id="KW-0256">Endoplasmic reticulum</keyword>
<evidence type="ECO:0000256" key="6">
    <source>
        <dbReference type="ARBA" id="ARBA00022824"/>
    </source>
</evidence>
<proteinExistence type="inferred from homology"/>
<dbReference type="KEGG" id="nve:5499723"/>
<comment type="subcellular location">
    <subcellularLocation>
        <location evidence="1">Endoplasmic reticulum membrane</location>
        <topology evidence="1">Single-pass type I membrane protein</topology>
    </subcellularLocation>
</comment>
<dbReference type="AlphaFoldDB" id="A7T4B3"/>
<evidence type="ECO:0000256" key="7">
    <source>
        <dbReference type="ARBA" id="ARBA00022989"/>
    </source>
</evidence>
<dbReference type="STRING" id="45351.A7T4B3"/>
<evidence type="ECO:0000313" key="13">
    <source>
        <dbReference type="Proteomes" id="UP000001593"/>
    </source>
</evidence>
<keyword evidence="13" id="KW-1185">Reference proteome</keyword>
<keyword evidence="9" id="KW-0325">Glycoprotein</keyword>
<protein>
    <recommendedName>
        <fullName evidence="3">ER membrane protein complex subunit 1</fullName>
    </recommendedName>
</protein>
<keyword evidence="8 10" id="KW-0472">Membrane</keyword>
<evidence type="ECO:0000256" key="4">
    <source>
        <dbReference type="ARBA" id="ARBA00022692"/>
    </source>
</evidence>
<evidence type="ECO:0000256" key="1">
    <source>
        <dbReference type="ARBA" id="ARBA00004115"/>
    </source>
</evidence>
<dbReference type="PhylomeDB" id="A7T4B3"/>
<feature type="domain" description="ER membrane protein complex subunit 1 C-terminal" evidence="11">
    <location>
        <begin position="194"/>
        <end position="399"/>
    </location>
</feature>
<evidence type="ECO:0000256" key="3">
    <source>
        <dbReference type="ARBA" id="ARBA00020824"/>
    </source>
</evidence>
<dbReference type="PANTHER" id="PTHR21573">
    <property type="entry name" value="ER MEMBRANE PROTEIN COMPLEX SUBUNIT 1"/>
    <property type="match status" value="1"/>
</dbReference>
<gene>
    <name evidence="12" type="ORF">NEMVEDRAFT_v1g145387</name>
</gene>
<dbReference type="EMBL" id="DS470823">
    <property type="protein sequence ID" value="EDO29202.1"/>
    <property type="molecule type" value="Genomic_DNA"/>
</dbReference>
<comment type="similarity">
    <text evidence="2">Belongs to the EMC1 family.</text>
</comment>
<dbReference type="InterPro" id="IPR011678">
    <property type="entry name" value="EMC1_C"/>
</dbReference>
<dbReference type="InParanoid" id="A7T4B3"/>
<dbReference type="GO" id="GO:0072546">
    <property type="term" value="C:EMC complex"/>
    <property type="evidence" value="ECO:0000318"/>
    <property type="project" value="GO_Central"/>
</dbReference>
<sequence length="400" mass="45683">SVLHVFNPISGKPLDEDNPQGNILPFKVMQTMLMPHLDNKHAKILLLLDSEKNVHVFPDTKDARSTITKEENSIFFYLVDRETGSVTGHMLRKAESGKLGTQEMWRVQIPTSQQKITVVASKNPLEHVHSQGKVLGDRRVLYKYLNPNLIAIATEAVTDGKPSTSVYLIDAVTGMIIYTNRHKNAKGPVHLVHSENWAVYSMYNTKSRRYELVVLELYEGYEERNSTAFSSMDPPPHPMILHQSYVFPTTIRTMTVSITERGITNKHLLLGLQTGYILSIPKNFLDPRRTFNPTQEDREEGLYPYIPEMTIMPQAYINYNQTIMYIKGIHTAPSGLESTCLVFGYGLDLYWAQITPSRMFDVLKEDFDYWFIAGTLLVLILVTVISNRLASIKMLRQAWQ</sequence>
<evidence type="ECO:0000256" key="2">
    <source>
        <dbReference type="ARBA" id="ARBA00007904"/>
    </source>
</evidence>
<name>A7T4B3_NEMVE</name>
<keyword evidence="5" id="KW-0732">Signal</keyword>
<accession>A7T4B3</accession>
<dbReference type="HOGENOM" id="CLU_005034_2_0_1"/>
<dbReference type="Proteomes" id="UP000001593">
    <property type="component" value="Unassembled WGS sequence"/>
</dbReference>
<reference evidence="12 13" key="1">
    <citation type="journal article" date="2007" name="Science">
        <title>Sea anemone genome reveals ancestral eumetazoan gene repertoire and genomic organization.</title>
        <authorList>
            <person name="Putnam N.H."/>
            <person name="Srivastava M."/>
            <person name="Hellsten U."/>
            <person name="Dirks B."/>
            <person name="Chapman J."/>
            <person name="Salamov A."/>
            <person name="Terry A."/>
            <person name="Shapiro H."/>
            <person name="Lindquist E."/>
            <person name="Kapitonov V.V."/>
            <person name="Jurka J."/>
            <person name="Genikhovich G."/>
            <person name="Grigoriev I.V."/>
            <person name="Lucas S.M."/>
            <person name="Steele R.E."/>
            <person name="Finnerty J.R."/>
            <person name="Technau U."/>
            <person name="Martindale M.Q."/>
            <person name="Rokhsar D.S."/>
        </authorList>
    </citation>
    <scope>NUCLEOTIDE SEQUENCE [LARGE SCALE GENOMIC DNA]</scope>
    <source>
        <strain evidence="13">CH2 X CH6</strain>
    </source>
</reference>
<evidence type="ECO:0000256" key="8">
    <source>
        <dbReference type="ARBA" id="ARBA00023136"/>
    </source>
</evidence>
<evidence type="ECO:0000256" key="10">
    <source>
        <dbReference type="SAM" id="Phobius"/>
    </source>
</evidence>
<feature type="non-terminal residue" evidence="12">
    <location>
        <position position="400"/>
    </location>
</feature>
<feature type="transmembrane region" description="Helical" evidence="10">
    <location>
        <begin position="369"/>
        <end position="390"/>
    </location>
</feature>
<keyword evidence="7 10" id="KW-1133">Transmembrane helix</keyword>
<dbReference type="Pfam" id="PF07774">
    <property type="entry name" value="EMC1_C"/>
    <property type="match status" value="1"/>
</dbReference>
<dbReference type="InterPro" id="IPR026895">
    <property type="entry name" value="EMC1"/>
</dbReference>
<evidence type="ECO:0000256" key="5">
    <source>
        <dbReference type="ARBA" id="ARBA00022729"/>
    </source>
</evidence>
<dbReference type="PANTHER" id="PTHR21573:SF0">
    <property type="entry name" value="ER MEMBRANE PROTEIN COMPLEX SUBUNIT 1"/>
    <property type="match status" value="1"/>
</dbReference>
<evidence type="ECO:0000259" key="11">
    <source>
        <dbReference type="Pfam" id="PF07774"/>
    </source>
</evidence>